<comment type="similarity">
    <text evidence="7">Belongs to the organic radical-activating enzymes family.</text>
</comment>
<dbReference type="Pfam" id="PF13353">
    <property type="entry name" value="Fer4_12"/>
    <property type="match status" value="1"/>
</dbReference>
<dbReference type="InterPro" id="IPR007197">
    <property type="entry name" value="rSAM"/>
</dbReference>
<comment type="function">
    <text evidence="7">Activation of anaerobic ribonucleoside-triphosphate reductase under anaerobic conditions by generation of an organic free radical, using S-adenosylmethionine and reduced flavodoxin as cosubstrates to produce 5'-deoxy-adenosine.</text>
</comment>
<organism evidence="9 10">
    <name type="scientific">Bacteroides oleiciplenus</name>
    <dbReference type="NCBI Taxonomy" id="626931"/>
    <lineage>
        <taxon>Bacteria</taxon>
        <taxon>Pseudomonadati</taxon>
        <taxon>Bacteroidota</taxon>
        <taxon>Bacteroidia</taxon>
        <taxon>Bacteroidales</taxon>
        <taxon>Bacteroidaceae</taxon>
        <taxon>Bacteroides</taxon>
    </lineage>
</organism>
<dbReference type="GO" id="GO:0004748">
    <property type="term" value="F:ribonucleoside-diphosphate reductase activity, thioredoxin disulfide as acceptor"/>
    <property type="evidence" value="ECO:0007669"/>
    <property type="project" value="TreeGrafter"/>
</dbReference>
<gene>
    <name evidence="9" type="primary">nrdG</name>
    <name evidence="9" type="ORF">DXB65_22925</name>
</gene>
<dbReference type="PANTHER" id="PTHR30352">
    <property type="entry name" value="PYRUVATE FORMATE-LYASE-ACTIVATING ENZYME"/>
    <property type="match status" value="1"/>
</dbReference>
<dbReference type="GO" id="GO:0043365">
    <property type="term" value="F:[formate-C-acetyltransferase]-activating enzyme activity"/>
    <property type="evidence" value="ECO:0007669"/>
    <property type="project" value="InterPro"/>
</dbReference>
<keyword evidence="6" id="KW-0411">Iron-sulfur</keyword>
<dbReference type="SUPFAM" id="SSF102114">
    <property type="entry name" value="Radical SAM enzymes"/>
    <property type="match status" value="1"/>
</dbReference>
<dbReference type="PANTHER" id="PTHR30352:SF2">
    <property type="entry name" value="ANAEROBIC RIBONUCLEOSIDE-TRIPHOSPHATE REDUCTASE-ACTIVATING PROTEIN"/>
    <property type="match status" value="1"/>
</dbReference>
<keyword evidence="3" id="KW-0949">S-adenosyl-L-methionine</keyword>
<accession>A0A3E5AYC1</accession>
<protein>
    <recommendedName>
        <fullName evidence="7">Anaerobic ribonucleoside-triphosphate reductase-activating protein</fullName>
        <ecNumber evidence="7">1.97.1.-</ecNumber>
    </recommendedName>
</protein>
<dbReference type="AlphaFoldDB" id="A0A3E5AYC1"/>
<evidence type="ECO:0000256" key="6">
    <source>
        <dbReference type="ARBA" id="ARBA00023014"/>
    </source>
</evidence>
<proteinExistence type="inferred from homology"/>
<keyword evidence="2" id="KW-0004">4Fe-4S</keyword>
<evidence type="ECO:0000313" key="9">
    <source>
        <dbReference type="EMBL" id="RGN30336.1"/>
    </source>
</evidence>
<dbReference type="Proteomes" id="UP000260983">
    <property type="component" value="Unassembled WGS sequence"/>
</dbReference>
<evidence type="ECO:0000256" key="2">
    <source>
        <dbReference type="ARBA" id="ARBA00022485"/>
    </source>
</evidence>
<dbReference type="SFLD" id="SFLDF00299">
    <property type="entry name" value="anaerobic_ribonucleoside-triph"/>
    <property type="match status" value="1"/>
</dbReference>
<keyword evidence="5" id="KW-0408">Iron</keyword>
<dbReference type="SFLD" id="SFLDG01063">
    <property type="entry name" value="activating_enzymes__group_1"/>
    <property type="match status" value="1"/>
</dbReference>
<reference evidence="9 10" key="1">
    <citation type="submission" date="2018-08" db="EMBL/GenBank/DDBJ databases">
        <title>A genome reference for cultivated species of the human gut microbiota.</title>
        <authorList>
            <person name="Zou Y."/>
            <person name="Xue W."/>
            <person name="Luo G."/>
        </authorList>
    </citation>
    <scope>NUCLEOTIDE SEQUENCE [LARGE SCALE GENOMIC DNA]</scope>
    <source>
        <strain evidence="9 10">OM05-15BH</strain>
    </source>
</reference>
<dbReference type="GO" id="GO:0046872">
    <property type="term" value="F:metal ion binding"/>
    <property type="evidence" value="ECO:0007669"/>
    <property type="project" value="UniProtKB-KW"/>
</dbReference>
<dbReference type="InterPro" id="IPR034457">
    <property type="entry name" value="Organic_radical-activating"/>
</dbReference>
<comment type="caution">
    <text evidence="9">The sequence shown here is derived from an EMBL/GenBank/DDBJ whole genome shotgun (WGS) entry which is preliminary data.</text>
</comment>
<evidence type="ECO:0000259" key="8">
    <source>
        <dbReference type="PROSITE" id="PS51918"/>
    </source>
</evidence>
<evidence type="ECO:0000256" key="3">
    <source>
        <dbReference type="ARBA" id="ARBA00022691"/>
    </source>
</evidence>
<dbReference type="PROSITE" id="PS51918">
    <property type="entry name" value="RADICAL_SAM"/>
    <property type="match status" value="1"/>
</dbReference>
<keyword evidence="4" id="KW-0479">Metal-binding</keyword>
<evidence type="ECO:0000256" key="5">
    <source>
        <dbReference type="ARBA" id="ARBA00023004"/>
    </source>
</evidence>
<name>A0A3E5AYC1_9BACE</name>
<evidence type="ECO:0000256" key="1">
    <source>
        <dbReference type="ARBA" id="ARBA00001966"/>
    </source>
</evidence>
<dbReference type="SFLD" id="SFLDG01066">
    <property type="entry name" value="organic_radical-activating_enz"/>
    <property type="match status" value="1"/>
</dbReference>
<evidence type="ECO:0000256" key="4">
    <source>
        <dbReference type="ARBA" id="ARBA00022723"/>
    </source>
</evidence>
<dbReference type="EC" id="1.97.1.-" evidence="7"/>
<feature type="domain" description="Radical SAM core" evidence="8">
    <location>
        <begin position="13"/>
        <end position="169"/>
    </location>
</feature>
<keyword evidence="7" id="KW-0560">Oxidoreductase</keyword>
<dbReference type="GO" id="GO:0051539">
    <property type="term" value="F:4 iron, 4 sulfur cluster binding"/>
    <property type="evidence" value="ECO:0007669"/>
    <property type="project" value="UniProtKB-KW"/>
</dbReference>
<evidence type="ECO:0000256" key="7">
    <source>
        <dbReference type="PIRNR" id="PIRNR000368"/>
    </source>
</evidence>
<dbReference type="CDD" id="cd01335">
    <property type="entry name" value="Radical_SAM"/>
    <property type="match status" value="1"/>
</dbReference>
<dbReference type="InterPro" id="IPR012837">
    <property type="entry name" value="NrdG"/>
</dbReference>
<dbReference type="InterPro" id="IPR013785">
    <property type="entry name" value="Aldolase_TIM"/>
</dbReference>
<dbReference type="NCBIfam" id="TIGR02491">
    <property type="entry name" value="NrdG"/>
    <property type="match status" value="1"/>
</dbReference>
<dbReference type="SFLD" id="SFLDS00029">
    <property type="entry name" value="Radical_SAM"/>
    <property type="match status" value="1"/>
</dbReference>
<dbReference type="PIRSF" id="PIRSF000368">
    <property type="entry name" value="NrdG"/>
    <property type="match status" value="1"/>
</dbReference>
<dbReference type="InterPro" id="IPR058240">
    <property type="entry name" value="rSAM_sf"/>
</dbReference>
<dbReference type="Gene3D" id="3.20.20.70">
    <property type="entry name" value="Aldolase class I"/>
    <property type="match status" value="1"/>
</dbReference>
<dbReference type="RefSeq" id="WP_009127159.1">
    <property type="nucleotide sequence ID" value="NZ_CABKRN010000001.1"/>
</dbReference>
<dbReference type="EMBL" id="QSUL01000027">
    <property type="protein sequence ID" value="RGN30336.1"/>
    <property type="molecule type" value="Genomic_DNA"/>
</dbReference>
<comment type="cofactor">
    <cofactor evidence="1">
        <name>[4Fe-4S] cluster</name>
        <dbReference type="ChEBI" id="CHEBI:49883"/>
    </cofactor>
</comment>
<evidence type="ECO:0000313" key="10">
    <source>
        <dbReference type="Proteomes" id="UP000260983"/>
    </source>
</evidence>
<sequence length="169" mass="19092">MLSILNIIEDTTVDGPGFRTSIYAAGCPNRCPGCHNPESWDIDRGHWMSTDEILEKVLADDFADVTFSGGDPMYQPEGFAELARAIKEKSGKNIWCYTGYTFETLLRNPRQAKLLQYIDVLVDGKFKQELRDESLCFRGSRNQRLIDVPASLKTEEVVTYSYNPIPCIA</sequence>